<evidence type="ECO:0000256" key="3">
    <source>
        <dbReference type="SAM" id="Coils"/>
    </source>
</evidence>
<comment type="caution">
    <text evidence="6">The sequence shown here is derived from an EMBL/GenBank/DDBJ whole genome shotgun (WGS) entry which is preliminary data.</text>
</comment>
<dbReference type="GO" id="GO:0009904">
    <property type="term" value="P:chloroplast accumulation movement"/>
    <property type="evidence" value="ECO:0007669"/>
    <property type="project" value="TreeGrafter"/>
</dbReference>
<organism evidence="6 7">
    <name type="scientific">Canavalia gladiata</name>
    <name type="common">Sword bean</name>
    <name type="synonym">Dolichos gladiatus</name>
    <dbReference type="NCBI Taxonomy" id="3824"/>
    <lineage>
        <taxon>Eukaryota</taxon>
        <taxon>Viridiplantae</taxon>
        <taxon>Streptophyta</taxon>
        <taxon>Embryophyta</taxon>
        <taxon>Tracheophyta</taxon>
        <taxon>Spermatophyta</taxon>
        <taxon>Magnoliopsida</taxon>
        <taxon>eudicotyledons</taxon>
        <taxon>Gunneridae</taxon>
        <taxon>Pentapetalae</taxon>
        <taxon>rosids</taxon>
        <taxon>fabids</taxon>
        <taxon>Fabales</taxon>
        <taxon>Fabaceae</taxon>
        <taxon>Papilionoideae</taxon>
        <taxon>50 kb inversion clade</taxon>
        <taxon>NPAAA clade</taxon>
        <taxon>indigoferoid/millettioid clade</taxon>
        <taxon>Phaseoleae</taxon>
        <taxon>Canavalia</taxon>
    </lineage>
</organism>
<sequence length="765" mass="85949">MVVEKDDKWGSNTCLNMILISSRCQFMWMLHELETQDRRKPQTVVCYSFLLHCLSGNPFHRIIGSHSLFPSCFSLHCFLFHFLLILLGFNYRLFLGSSNILIQDEIHVFEYPFVFSLRHFGGIPNWCCLGIDLPVRNFEEGPFLKSTMEPLSESPMGRNDSPGSLDSPKSSKHVIDTAVPFDSVKDAVSKFGGSLSKFGGTVEWKSRRTQSMERSRLIGEDFGKAETAEELENTKKLVEVLKLNLERAEKDENEAKEEVERVILKIEDLEQEIMSEASIEAKAQLEVERAMYTTAVSELESVKRELELVRKEYVSIKNERDIAINTAGEAVAASEQMEKEVEDLEVELIATKEELNSTRTAHLEVEEQRSGVINEESHSMNVELEQAEKELQILNEQVLSTRVLKSKLDASSNLLVDLKAELATYMESKLKDEQQEELEEIKVNIEKATAEVNRLKEASIALKSKLEEEKLVLTTLKHSEEKASAAILTLQDELEKSKSAAIFLQMKENEAREAMTELPKKLQEAAQEADEAKSLALAAQKELLEAQEEVEQAKARSIALKSSLLAAQKEIEATKASEMLARDAITTLEKSESDKGNNDNKDSSSLVTLTLDEYHELSKRAYEAEEQANATIEAASSQIKIARESELRSLEKLEELNEELSVRKESLNIATENADKAEEGKLAVAQELTACREMEEQQKKAGEFNDDHTTAPLPDSLSSKGKIPSNNTADTGSPSATKTKKKKKKSSFPSKVVMFFAKRKTHPTK</sequence>
<keyword evidence="7" id="KW-1185">Reference proteome</keyword>
<evidence type="ECO:0000256" key="2">
    <source>
        <dbReference type="ARBA" id="ARBA00023054"/>
    </source>
</evidence>
<proteinExistence type="inferred from homology"/>
<gene>
    <name evidence="6" type="ORF">VNO77_02955</name>
</gene>
<keyword evidence="2 3" id="KW-0175">Coiled coil</keyword>
<dbReference type="Pfam" id="PF05701">
    <property type="entry name" value="WEMBL"/>
    <property type="match status" value="1"/>
</dbReference>
<feature type="coiled-coil region" evidence="3">
    <location>
        <begin position="522"/>
        <end position="563"/>
    </location>
</feature>
<dbReference type="GO" id="GO:0005829">
    <property type="term" value="C:cytosol"/>
    <property type="evidence" value="ECO:0007669"/>
    <property type="project" value="TreeGrafter"/>
</dbReference>
<dbReference type="PANTHER" id="PTHR32054">
    <property type="entry name" value="HEAVY CHAIN, PUTATIVE, EXPRESSED-RELATED-RELATED"/>
    <property type="match status" value="1"/>
</dbReference>
<feature type="region of interest" description="Disordered" evidence="4">
    <location>
        <begin position="147"/>
        <end position="171"/>
    </location>
</feature>
<feature type="coiled-coil region" evidence="3">
    <location>
        <begin position="639"/>
        <end position="673"/>
    </location>
</feature>
<keyword evidence="5" id="KW-0472">Membrane</keyword>
<dbReference type="GO" id="GO:0009903">
    <property type="term" value="P:chloroplast avoidance movement"/>
    <property type="evidence" value="ECO:0007669"/>
    <property type="project" value="TreeGrafter"/>
</dbReference>
<dbReference type="PANTHER" id="PTHR32054:SF46">
    <property type="entry name" value="WEB FAMILY PROTEIN-RELATED"/>
    <property type="match status" value="1"/>
</dbReference>
<dbReference type="InterPro" id="IPR008545">
    <property type="entry name" value="Web"/>
</dbReference>
<dbReference type="Proteomes" id="UP001367508">
    <property type="component" value="Unassembled WGS sequence"/>
</dbReference>
<evidence type="ECO:0000256" key="5">
    <source>
        <dbReference type="SAM" id="Phobius"/>
    </source>
</evidence>
<feature type="coiled-coil region" evidence="3">
    <location>
        <begin position="224"/>
        <end position="404"/>
    </location>
</feature>
<comment type="similarity">
    <text evidence="1">Belongs to the WEB family.</text>
</comment>
<keyword evidence="5" id="KW-1133">Transmembrane helix</keyword>
<feature type="compositionally biased region" description="Basic and acidic residues" evidence="4">
    <location>
        <begin position="693"/>
        <end position="709"/>
    </location>
</feature>
<evidence type="ECO:0000256" key="1">
    <source>
        <dbReference type="ARBA" id="ARBA00005485"/>
    </source>
</evidence>
<dbReference type="AlphaFoldDB" id="A0AAN9MZ40"/>
<feature type="transmembrane region" description="Helical" evidence="5">
    <location>
        <begin position="68"/>
        <end position="89"/>
    </location>
</feature>
<keyword evidence="5" id="KW-0812">Transmembrane</keyword>
<evidence type="ECO:0000313" key="7">
    <source>
        <dbReference type="Proteomes" id="UP001367508"/>
    </source>
</evidence>
<reference evidence="6 7" key="1">
    <citation type="submission" date="2024-01" db="EMBL/GenBank/DDBJ databases">
        <title>The genomes of 5 underutilized Papilionoideae crops provide insights into root nodulation and disease resistanc.</title>
        <authorList>
            <person name="Jiang F."/>
        </authorList>
    </citation>
    <scope>NUCLEOTIDE SEQUENCE [LARGE SCALE GENOMIC DNA]</scope>
    <source>
        <strain evidence="6">LVBAO_FW01</strain>
        <tissue evidence="6">Leaves</tissue>
    </source>
</reference>
<feature type="region of interest" description="Disordered" evidence="4">
    <location>
        <begin position="588"/>
        <end position="607"/>
    </location>
</feature>
<name>A0AAN9MZ40_CANGL</name>
<feature type="compositionally biased region" description="Polar residues" evidence="4">
    <location>
        <begin position="716"/>
        <end position="732"/>
    </location>
</feature>
<accession>A0AAN9MZ40</accession>
<evidence type="ECO:0000256" key="4">
    <source>
        <dbReference type="SAM" id="MobiDB-lite"/>
    </source>
</evidence>
<protein>
    <submittedName>
        <fullName evidence="6">Uncharacterized protein</fullName>
    </submittedName>
</protein>
<feature type="coiled-coil region" evidence="3">
    <location>
        <begin position="431"/>
        <end position="465"/>
    </location>
</feature>
<feature type="compositionally biased region" description="Basic and acidic residues" evidence="4">
    <location>
        <begin position="589"/>
        <end position="602"/>
    </location>
</feature>
<feature type="region of interest" description="Disordered" evidence="4">
    <location>
        <begin position="693"/>
        <end position="765"/>
    </location>
</feature>
<dbReference type="EMBL" id="JAYMYQ010000001">
    <property type="protein sequence ID" value="KAK7360937.1"/>
    <property type="molecule type" value="Genomic_DNA"/>
</dbReference>
<evidence type="ECO:0000313" key="6">
    <source>
        <dbReference type="EMBL" id="KAK7360937.1"/>
    </source>
</evidence>